<name>A0A1Q2HSL5_9BACT</name>
<reference evidence="2" key="1">
    <citation type="submission" date="2017-02" db="EMBL/GenBank/DDBJ databases">
        <title>Comparative genomics and description of representatives of a novel lineage of planctomycetes thriving in anoxic sediments.</title>
        <authorList>
            <person name="Spring S."/>
            <person name="Bunk B."/>
            <person name="Sproer C."/>
            <person name="Klenk H.-P."/>
        </authorList>
    </citation>
    <scope>NUCLEOTIDE SEQUENCE [LARGE SCALE GENOMIC DNA]</scope>
    <source>
        <strain evidence="2">L21-RPul-D3</strain>
    </source>
</reference>
<dbReference type="RefSeq" id="WP_077541665.1">
    <property type="nucleotide sequence ID" value="NZ_CP019633.1"/>
</dbReference>
<dbReference type="EMBL" id="CP019633">
    <property type="protein sequence ID" value="AQQ10449.1"/>
    <property type="molecule type" value="Genomic_DNA"/>
</dbReference>
<protein>
    <submittedName>
        <fullName evidence="1">Uncharacterized protein</fullName>
    </submittedName>
</protein>
<evidence type="ECO:0000313" key="1">
    <source>
        <dbReference type="EMBL" id="AQQ10449.1"/>
    </source>
</evidence>
<dbReference type="AlphaFoldDB" id="A0A1Q2HSL5"/>
<proteinExistence type="predicted"/>
<dbReference type="STRING" id="1940790.L21SP3_02281"/>
<keyword evidence="2" id="KW-1185">Reference proteome</keyword>
<dbReference type="Proteomes" id="UP000188273">
    <property type="component" value="Chromosome"/>
</dbReference>
<evidence type="ECO:0000313" key="2">
    <source>
        <dbReference type="Proteomes" id="UP000188273"/>
    </source>
</evidence>
<gene>
    <name evidence="1" type="ORF">L21SP3_02281</name>
</gene>
<dbReference type="KEGG" id="pbu:L21SP3_02281"/>
<organism evidence="1 2">
    <name type="scientific">Sedimentisphaera cyanobacteriorum</name>
    <dbReference type="NCBI Taxonomy" id="1940790"/>
    <lineage>
        <taxon>Bacteria</taxon>
        <taxon>Pseudomonadati</taxon>
        <taxon>Planctomycetota</taxon>
        <taxon>Phycisphaerae</taxon>
        <taxon>Sedimentisphaerales</taxon>
        <taxon>Sedimentisphaeraceae</taxon>
        <taxon>Sedimentisphaera</taxon>
    </lineage>
</organism>
<accession>A0A1Q2HSL5</accession>
<sequence length="109" mass="12951">MKRRLNYWNPFSPFTQDTKYFENYSNHYYVLNGKKYTGEEVNYIGVGAAGAQKALPKSMPEIWNRFWHGHSATEGESFFYDYGHNRFNYLFPRVNQSFNRPYLGGGIWL</sequence>